<dbReference type="EnsemblMetazoa" id="Aqu2.1.19381_001">
    <property type="protein sequence ID" value="Aqu2.1.19381_001"/>
    <property type="gene ID" value="Aqu2.1.19381"/>
</dbReference>
<proteinExistence type="predicted"/>
<dbReference type="InParanoid" id="A0A1X7TW99"/>
<accession>A0A1X7TW99</accession>
<organism evidence="1">
    <name type="scientific">Amphimedon queenslandica</name>
    <name type="common">Sponge</name>
    <dbReference type="NCBI Taxonomy" id="400682"/>
    <lineage>
        <taxon>Eukaryota</taxon>
        <taxon>Metazoa</taxon>
        <taxon>Porifera</taxon>
        <taxon>Demospongiae</taxon>
        <taxon>Heteroscleromorpha</taxon>
        <taxon>Haplosclerida</taxon>
        <taxon>Niphatidae</taxon>
        <taxon>Amphimedon</taxon>
    </lineage>
</organism>
<evidence type="ECO:0000313" key="1">
    <source>
        <dbReference type="EnsemblMetazoa" id="Aqu2.1.19381_001"/>
    </source>
</evidence>
<protein>
    <submittedName>
        <fullName evidence="1">Uncharacterized protein</fullName>
    </submittedName>
</protein>
<sequence length="80" mass="9474">MHDILEGALQYETKELLIHENFLLLLTIVEYVFGPVTSEDVVPYLKDLIREHENFCQLYPNASIIPKIHYIIHLPEWLLK</sequence>
<dbReference type="AlphaFoldDB" id="A0A1X7TW99"/>
<name>A0A1X7TW99_AMPQE</name>
<reference evidence="1" key="1">
    <citation type="submission" date="2017-05" db="UniProtKB">
        <authorList>
            <consortium name="EnsemblMetazoa"/>
        </authorList>
    </citation>
    <scope>IDENTIFICATION</scope>
</reference>